<dbReference type="Proteomes" id="UP000637769">
    <property type="component" value="Unassembled WGS sequence"/>
</dbReference>
<sequence length="136" mass="15633">MGEQETKADIAFAVRGEIGKERADLRVEGKPARFYQLHEAERRDERLRQRCHVEDCVERELFPLWYEGAVTDDRTVHHRIVVPDDENGTRHFSVMDRLRHESVDGGKGGCRAPAQSQEICTKAQRKLPSPHGWISS</sequence>
<accession>A0ABQ1MFI9</accession>
<name>A0ABQ1MFI9_9PROT</name>
<gene>
    <name evidence="1" type="ORF">GCM10007207_26660</name>
</gene>
<evidence type="ECO:0000313" key="2">
    <source>
        <dbReference type="Proteomes" id="UP000637769"/>
    </source>
</evidence>
<organism evidence="1 2">
    <name type="scientific">Asaia siamensis</name>
    <dbReference type="NCBI Taxonomy" id="110479"/>
    <lineage>
        <taxon>Bacteria</taxon>
        <taxon>Pseudomonadati</taxon>
        <taxon>Pseudomonadota</taxon>
        <taxon>Alphaproteobacteria</taxon>
        <taxon>Acetobacterales</taxon>
        <taxon>Acetobacteraceae</taxon>
        <taxon>Asaia</taxon>
    </lineage>
</organism>
<evidence type="ECO:0000313" key="1">
    <source>
        <dbReference type="EMBL" id="GGC39856.1"/>
    </source>
</evidence>
<proteinExistence type="predicted"/>
<protein>
    <submittedName>
        <fullName evidence="1">Uncharacterized protein</fullName>
    </submittedName>
</protein>
<reference evidence="2" key="1">
    <citation type="journal article" date="2019" name="Int. J. Syst. Evol. Microbiol.">
        <title>The Global Catalogue of Microorganisms (GCM) 10K type strain sequencing project: providing services to taxonomists for standard genome sequencing and annotation.</title>
        <authorList>
            <consortium name="The Broad Institute Genomics Platform"/>
            <consortium name="The Broad Institute Genome Sequencing Center for Infectious Disease"/>
            <person name="Wu L."/>
            <person name="Ma J."/>
        </authorList>
    </citation>
    <scope>NUCLEOTIDE SEQUENCE [LARGE SCALE GENOMIC DNA]</scope>
    <source>
        <strain evidence="2">CCM 7132</strain>
    </source>
</reference>
<keyword evidence="2" id="KW-1185">Reference proteome</keyword>
<comment type="caution">
    <text evidence="1">The sequence shown here is derived from an EMBL/GenBank/DDBJ whole genome shotgun (WGS) entry which is preliminary data.</text>
</comment>
<dbReference type="EMBL" id="BMCH01000008">
    <property type="protein sequence ID" value="GGC39856.1"/>
    <property type="molecule type" value="Genomic_DNA"/>
</dbReference>